<dbReference type="HOGENOM" id="CLU_2203628_0_0_1"/>
<keyword evidence="2" id="KW-1185">Reference proteome</keyword>
<dbReference type="Proteomes" id="UP000015103">
    <property type="component" value="Unassembled WGS sequence"/>
</dbReference>
<dbReference type="EMBL" id="ACPB03029159">
    <property type="status" value="NOT_ANNOTATED_CDS"/>
    <property type="molecule type" value="Genomic_DNA"/>
</dbReference>
<dbReference type="VEuPathDB" id="VectorBase:RPRC004039"/>
<proteinExistence type="predicted"/>
<dbReference type="EnsemblMetazoa" id="RPRC004039-RA">
    <property type="protein sequence ID" value="RPRC004039-PA"/>
    <property type="gene ID" value="RPRC004039"/>
</dbReference>
<accession>T1HJ16</accession>
<name>T1HJ16_RHOPR</name>
<dbReference type="AlphaFoldDB" id="T1HJ16"/>
<sequence>YAIVFLSTDPLVEKILRVDIFLGHGFAVKWGPYNSHSKQQIIRMKLCALIHCFTEEYAIVFWSTDPLVEKILRVEIFLGHGFAVKCGPYNSHSKQQIIRMKLCALTHSVY</sequence>
<evidence type="ECO:0000313" key="2">
    <source>
        <dbReference type="Proteomes" id="UP000015103"/>
    </source>
</evidence>
<protein>
    <submittedName>
        <fullName evidence="1">Uncharacterized protein</fullName>
    </submittedName>
</protein>
<reference evidence="1" key="1">
    <citation type="submission" date="2015-05" db="UniProtKB">
        <authorList>
            <consortium name="EnsemblMetazoa"/>
        </authorList>
    </citation>
    <scope>IDENTIFICATION</scope>
</reference>
<evidence type="ECO:0000313" key="1">
    <source>
        <dbReference type="EnsemblMetazoa" id="RPRC004039-PA"/>
    </source>
</evidence>
<dbReference type="InParanoid" id="T1HJ16"/>
<organism evidence="1 2">
    <name type="scientific">Rhodnius prolixus</name>
    <name type="common">Triatomid bug</name>
    <dbReference type="NCBI Taxonomy" id="13249"/>
    <lineage>
        <taxon>Eukaryota</taxon>
        <taxon>Metazoa</taxon>
        <taxon>Ecdysozoa</taxon>
        <taxon>Arthropoda</taxon>
        <taxon>Hexapoda</taxon>
        <taxon>Insecta</taxon>
        <taxon>Pterygota</taxon>
        <taxon>Neoptera</taxon>
        <taxon>Paraneoptera</taxon>
        <taxon>Hemiptera</taxon>
        <taxon>Heteroptera</taxon>
        <taxon>Panheteroptera</taxon>
        <taxon>Cimicomorpha</taxon>
        <taxon>Reduviidae</taxon>
        <taxon>Triatominae</taxon>
        <taxon>Rhodnius</taxon>
    </lineage>
</organism>